<dbReference type="OrthoDB" id="6190788at2"/>
<dbReference type="Pfam" id="PF06580">
    <property type="entry name" value="His_kinase"/>
    <property type="match status" value="1"/>
</dbReference>
<dbReference type="InterPro" id="IPR011990">
    <property type="entry name" value="TPR-like_helical_dom_sf"/>
</dbReference>
<dbReference type="GO" id="GO:0000155">
    <property type="term" value="F:phosphorelay sensor kinase activity"/>
    <property type="evidence" value="ECO:0007669"/>
    <property type="project" value="InterPro"/>
</dbReference>
<dbReference type="Pfam" id="PF13181">
    <property type="entry name" value="TPR_8"/>
    <property type="match status" value="1"/>
</dbReference>
<dbReference type="RefSeq" id="WP_097443218.1">
    <property type="nucleotide sequence ID" value="NZ_NBWU01000005.1"/>
</dbReference>
<evidence type="ECO:0000256" key="1">
    <source>
        <dbReference type="PROSITE-ProRule" id="PRU00339"/>
    </source>
</evidence>
<dbReference type="InterPro" id="IPR019734">
    <property type="entry name" value="TPR_rpt"/>
</dbReference>
<keyword evidence="2" id="KW-0472">Membrane</keyword>
<keyword evidence="1" id="KW-0802">TPR repeat</keyword>
<dbReference type="SUPFAM" id="SSF55874">
    <property type="entry name" value="ATPase domain of HSP90 chaperone/DNA topoisomerase II/histidine kinase"/>
    <property type="match status" value="1"/>
</dbReference>
<dbReference type="Proteomes" id="UP000219559">
    <property type="component" value="Unassembled WGS sequence"/>
</dbReference>
<dbReference type="PROSITE" id="PS50005">
    <property type="entry name" value="TPR"/>
    <property type="match status" value="1"/>
</dbReference>
<evidence type="ECO:0000313" key="6">
    <source>
        <dbReference type="Proteomes" id="UP000219559"/>
    </source>
</evidence>
<dbReference type="Gene3D" id="3.30.565.10">
    <property type="entry name" value="Histidine kinase-like ATPase, C-terminal domain"/>
    <property type="match status" value="1"/>
</dbReference>
<organism evidence="5 6">
    <name type="scientific">Sediminicola luteus</name>
    <dbReference type="NCBI Taxonomy" id="319238"/>
    <lineage>
        <taxon>Bacteria</taxon>
        <taxon>Pseudomonadati</taxon>
        <taxon>Bacteroidota</taxon>
        <taxon>Flavobacteriia</taxon>
        <taxon>Flavobacteriales</taxon>
        <taxon>Flavobacteriaceae</taxon>
        <taxon>Sediminicola</taxon>
    </lineage>
</organism>
<dbReference type="PANTHER" id="PTHR34220:SF7">
    <property type="entry name" value="SENSOR HISTIDINE KINASE YPDA"/>
    <property type="match status" value="1"/>
</dbReference>
<evidence type="ECO:0000259" key="4">
    <source>
        <dbReference type="Pfam" id="PF06580"/>
    </source>
</evidence>
<accession>A0A2A4G497</accession>
<keyword evidence="6" id="KW-1185">Reference proteome</keyword>
<comment type="caution">
    <text evidence="5">The sequence shown here is derived from an EMBL/GenBank/DDBJ whole genome shotgun (WGS) entry which is preliminary data.</text>
</comment>
<dbReference type="EMBL" id="NBWU01000005">
    <property type="protein sequence ID" value="PCE63263.1"/>
    <property type="molecule type" value="Genomic_DNA"/>
</dbReference>
<dbReference type="InterPro" id="IPR050640">
    <property type="entry name" value="Bact_2-comp_sensor_kinase"/>
</dbReference>
<dbReference type="Gene3D" id="1.25.40.10">
    <property type="entry name" value="Tetratricopeptide repeat domain"/>
    <property type="match status" value="3"/>
</dbReference>
<evidence type="ECO:0000313" key="5">
    <source>
        <dbReference type="EMBL" id="PCE63263.1"/>
    </source>
</evidence>
<keyword evidence="2" id="KW-0812">Transmembrane</keyword>
<dbReference type="SMART" id="SM00028">
    <property type="entry name" value="TPR"/>
    <property type="match status" value="5"/>
</dbReference>
<evidence type="ECO:0000256" key="2">
    <source>
        <dbReference type="SAM" id="Phobius"/>
    </source>
</evidence>
<name>A0A2A4G497_9FLAO</name>
<keyword evidence="3" id="KW-0732">Signal</keyword>
<dbReference type="AlphaFoldDB" id="A0A2A4G497"/>
<reference evidence="5 6" key="1">
    <citation type="submission" date="2017-04" db="EMBL/GenBank/DDBJ databases">
        <title>A new member of the family Flavobacteriaceae isolated from ascidians.</title>
        <authorList>
            <person name="Chen L."/>
        </authorList>
    </citation>
    <scope>NUCLEOTIDE SEQUENCE [LARGE SCALE GENOMIC DNA]</scope>
    <source>
        <strain evidence="5 6">HQA918</strain>
    </source>
</reference>
<sequence length="726" mass="81748">MMLKTCISLVLFLNFFFGVAQEVQHISGRVTDASGKTLEQVLVVGPFETVFTNANGAYDILGFPGEEIRFIKSGRQSRNLTVKAKGQTVGDMVISPSRARLNEAKKSKVARPDYSGYFDEAQYIYRQQAGDAIDQITQALSLMGSRGSKNERARAYVLLGDVYAFHNQFELAQTNYKEALSLGRDNYSIIKLAQIQLELNRLGEARKTLLAMGDKGLNPYHQIKKEQGLAQIAFGLGDFDRAKKAYESARSQAVESGFPSLVLDIDSQLAELFEAQNNFGKAQASFNNVLEVSRAQPSKRGVLEKEKAADFYSRNQLYDQEIKLRQESLEDLMDLEPDEVEAANTPSPDTLTGQRINFKIANAYIAQDKPEEAVGFLEESIKTADAADDLETQKDAVKALSEVYRETGDYDKALVAYQQYVSVMDTLYARKEAEIEQAARFNREIATKQGRITGLEQEQALVKSQYDLSTTREQLAMETNKRQLWLIYALLLGTLIMAVALLLVYRANLKQKQANRVLALKSLRSQMNPHFIFNALNSVNTFIAQNDERAANRYLTGFSTLMRSVLENSDKDFVPLAKELETLKTYVLLEHQRFKDKFDYQFEIAEGLAVGAYAVPTMLIQPYIENAVWHGLRYKEDFGHLNIDFSEVSDHLMVSITDDGIGRERSKALKTKHQKKQASKGMGNIADRVVILNKMYGNRVSVRIEDLNPDGSGTRVELKIKKGKWD</sequence>
<proteinExistence type="predicted"/>
<feature type="repeat" description="TPR" evidence="1">
    <location>
        <begin position="153"/>
        <end position="186"/>
    </location>
</feature>
<feature type="domain" description="Signal transduction histidine kinase internal region" evidence="4">
    <location>
        <begin position="520"/>
        <end position="598"/>
    </location>
</feature>
<evidence type="ECO:0000256" key="3">
    <source>
        <dbReference type="SAM" id="SignalP"/>
    </source>
</evidence>
<keyword evidence="2" id="KW-1133">Transmembrane helix</keyword>
<dbReference type="InterPro" id="IPR008969">
    <property type="entry name" value="CarboxyPept-like_regulatory"/>
</dbReference>
<dbReference type="GO" id="GO:0016020">
    <property type="term" value="C:membrane"/>
    <property type="evidence" value="ECO:0007669"/>
    <property type="project" value="InterPro"/>
</dbReference>
<feature type="signal peptide" evidence="3">
    <location>
        <begin position="1"/>
        <end position="20"/>
    </location>
</feature>
<feature type="chain" id="PRO_5012969216" description="Signal transduction histidine kinase internal region domain-containing protein" evidence="3">
    <location>
        <begin position="21"/>
        <end position="726"/>
    </location>
</feature>
<dbReference type="InterPro" id="IPR036890">
    <property type="entry name" value="HATPase_C_sf"/>
</dbReference>
<dbReference type="SUPFAM" id="SSF48452">
    <property type="entry name" value="TPR-like"/>
    <property type="match status" value="2"/>
</dbReference>
<dbReference type="InterPro" id="IPR010559">
    <property type="entry name" value="Sig_transdc_His_kin_internal"/>
</dbReference>
<gene>
    <name evidence="5" type="ORF">B7P33_13635</name>
</gene>
<protein>
    <recommendedName>
        <fullName evidence="4">Signal transduction histidine kinase internal region domain-containing protein</fullName>
    </recommendedName>
</protein>
<dbReference type="SUPFAM" id="SSF49464">
    <property type="entry name" value="Carboxypeptidase regulatory domain-like"/>
    <property type="match status" value="1"/>
</dbReference>
<feature type="transmembrane region" description="Helical" evidence="2">
    <location>
        <begin position="485"/>
        <end position="505"/>
    </location>
</feature>
<dbReference type="PANTHER" id="PTHR34220">
    <property type="entry name" value="SENSOR HISTIDINE KINASE YPDA"/>
    <property type="match status" value="1"/>
</dbReference>